<feature type="non-terminal residue" evidence="2">
    <location>
        <position position="42"/>
    </location>
</feature>
<protein>
    <submittedName>
        <fullName evidence="2">Uncharacterized protein</fullName>
    </submittedName>
</protein>
<evidence type="ECO:0000313" key="2">
    <source>
        <dbReference type="EMBL" id="CAA9482975.1"/>
    </source>
</evidence>
<reference evidence="2" key="1">
    <citation type="submission" date="2020-02" db="EMBL/GenBank/DDBJ databases">
        <authorList>
            <person name="Meier V. D."/>
        </authorList>
    </citation>
    <scope>NUCLEOTIDE SEQUENCE</scope>
    <source>
        <strain evidence="2">AVDCRST_MAG91</strain>
    </source>
</reference>
<feature type="compositionally biased region" description="Basic and acidic residues" evidence="1">
    <location>
        <begin position="11"/>
        <end position="21"/>
    </location>
</feature>
<accession>A0A6J4S1Z4</accession>
<dbReference type="AlphaFoldDB" id="A0A6J4S1Z4"/>
<feature type="non-terminal residue" evidence="2">
    <location>
        <position position="1"/>
    </location>
</feature>
<proteinExistence type="predicted"/>
<sequence length="42" mass="4283">AISRPLPAGRLADRRRSEPRLCRVSLGPGGAADPSDARGAVG</sequence>
<feature type="region of interest" description="Disordered" evidence="1">
    <location>
        <begin position="1"/>
        <end position="42"/>
    </location>
</feature>
<organism evidence="2">
    <name type="scientific">uncultured Sphingomonadaceae bacterium</name>
    <dbReference type="NCBI Taxonomy" id="169976"/>
    <lineage>
        <taxon>Bacteria</taxon>
        <taxon>Pseudomonadati</taxon>
        <taxon>Pseudomonadota</taxon>
        <taxon>Alphaproteobacteria</taxon>
        <taxon>Sphingomonadales</taxon>
        <taxon>Sphingomonadaceae</taxon>
        <taxon>environmental samples</taxon>
    </lineage>
</organism>
<name>A0A6J4S1Z4_9SPHN</name>
<gene>
    <name evidence="2" type="ORF">AVDCRST_MAG91-114</name>
</gene>
<evidence type="ECO:0000256" key="1">
    <source>
        <dbReference type="SAM" id="MobiDB-lite"/>
    </source>
</evidence>
<dbReference type="EMBL" id="CADCVX010000029">
    <property type="protein sequence ID" value="CAA9482975.1"/>
    <property type="molecule type" value="Genomic_DNA"/>
</dbReference>